<sequence>MKEFNLDNWEAKEETEGLLFFAQRAREMLFDYTLDTFKPSALNTSLLCEELLITIKQVENANIESNNLNAILDELKWAFSKDPVAKTLIEGRQKDYIEDLDLNNRKELQTRIQLLYNKLREEKYISACQLFLTKATQNANEKKLIEQLSRQYITALIDFGYSQSYLYNKTREFFFGSNKINSSSDIEEFFKFFPLSNVEYDLVFIGSPMFEQVKDSCEGFGIEILKKIDLPGLKKWSREFLDSKRPKQLYLKLNEINALDEQSAKEIAESRLTKISNLYAFYHHKKKLSWSNKAIICRSENNKINILLSPTTAAITKGSDNRIDKAAKKLNLILRRMVELEPDSFAKFNTVIDLHGIAITNRDHENQLLNLWIGLETLVPSQPGKTKIHSVTECLVPFLKFKYLNRIIESIGKDLVRWNRPLIEEIVETISGSKEFTDEAFFQLIALAEYEDQRRKIYQELGSEILLRYRLFTFSQHFKSGKNLKSLIDNHEKKVIWQIRRVYRARNLIVHSGRHPRNIETLIENLHTYLDTFLNHLVDMVVNDLQVTSIGQAIKEVKLLTEYHDRILTDNKGDIDDMSIFTPIINGR</sequence>
<keyword evidence="2" id="KW-1185">Reference proteome</keyword>
<proteinExistence type="predicted"/>
<evidence type="ECO:0000313" key="1">
    <source>
        <dbReference type="EMBL" id="MBL3658816.1"/>
    </source>
</evidence>
<dbReference type="Proteomes" id="UP000659388">
    <property type="component" value="Unassembled WGS sequence"/>
</dbReference>
<organism evidence="1 2">
    <name type="scientific">Fulvivirga sediminis</name>
    <dbReference type="NCBI Taxonomy" id="2803949"/>
    <lineage>
        <taxon>Bacteria</taxon>
        <taxon>Pseudomonadati</taxon>
        <taxon>Bacteroidota</taxon>
        <taxon>Cytophagia</taxon>
        <taxon>Cytophagales</taxon>
        <taxon>Fulvivirgaceae</taxon>
        <taxon>Fulvivirga</taxon>
    </lineage>
</organism>
<evidence type="ECO:0008006" key="3">
    <source>
        <dbReference type="Google" id="ProtNLM"/>
    </source>
</evidence>
<reference evidence="1" key="1">
    <citation type="submission" date="2021-01" db="EMBL/GenBank/DDBJ databases">
        <title>Fulvivirga kasyanovii gen. nov., sp nov., a novel member of the phylum Bacteroidetes isolated from seawater in a mussel farm.</title>
        <authorList>
            <person name="Zhao L.-H."/>
            <person name="Wang Z.-J."/>
        </authorList>
    </citation>
    <scope>NUCLEOTIDE SEQUENCE</scope>
    <source>
        <strain evidence="1">2943</strain>
    </source>
</reference>
<dbReference type="AlphaFoldDB" id="A0A937FBA8"/>
<dbReference type="EMBL" id="JAESIY010000017">
    <property type="protein sequence ID" value="MBL3658816.1"/>
    <property type="molecule type" value="Genomic_DNA"/>
</dbReference>
<protein>
    <recommendedName>
        <fullName evidence="3">Apea-like HEPN domain-containing protein</fullName>
    </recommendedName>
</protein>
<name>A0A937FBA8_9BACT</name>
<evidence type="ECO:0000313" key="2">
    <source>
        <dbReference type="Proteomes" id="UP000659388"/>
    </source>
</evidence>
<comment type="caution">
    <text evidence="1">The sequence shown here is derived from an EMBL/GenBank/DDBJ whole genome shotgun (WGS) entry which is preliminary data.</text>
</comment>
<dbReference type="RefSeq" id="WP_202246607.1">
    <property type="nucleotide sequence ID" value="NZ_JAESIY010000017.1"/>
</dbReference>
<accession>A0A937FBA8</accession>
<gene>
    <name evidence="1" type="ORF">JL102_21890</name>
</gene>